<dbReference type="Proteomes" id="UP000009286">
    <property type="component" value="Chromosome"/>
</dbReference>
<accession>G2KRS4</accession>
<name>G2KRS4_MICAA</name>
<evidence type="ECO:0000313" key="1">
    <source>
        <dbReference type="EMBL" id="AEP10032.1"/>
    </source>
</evidence>
<dbReference type="KEGG" id="mai:MICA_1719"/>
<reference evidence="1 2" key="1">
    <citation type="journal article" date="2011" name="BMC Genomics">
        <title>Genomic insights into an obligate epibiotic bacterial predator: Micavibrio aeruginosavorus ARL-13.</title>
        <authorList>
            <person name="Wang Z."/>
            <person name="Kadouri D."/>
            <person name="Wu M."/>
        </authorList>
    </citation>
    <scope>NUCLEOTIDE SEQUENCE [LARGE SCALE GENOMIC DNA]</scope>
    <source>
        <strain evidence="1 2">ARL-13</strain>
    </source>
</reference>
<organism evidence="1 2">
    <name type="scientific">Micavibrio aeruginosavorus (strain ARL-13)</name>
    <dbReference type="NCBI Taxonomy" id="856793"/>
    <lineage>
        <taxon>Bacteria</taxon>
        <taxon>Pseudomonadati</taxon>
        <taxon>Bdellovibrionota</taxon>
        <taxon>Bdellovibrionia</taxon>
        <taxon>Bdellovibrionales</taxon>
        <taxon>Pseudobdellovibrionaceae</taxon>
        <taxon>Micavibrio</taxon>
    </lineage>
</organism>
<dbReference type="PROSITE" id="PS51257">
    <property type="entry name" value="PROKAR_LIPOPROTEIN"/>
    <property type="match status" value="1"/>
</dbReference>
<keyword evidence="2" id="KW-1185">Reference proteome</keyword>
<evidence type="ECO:0000313" key="2">
    <source>
        <dbReference type="Proteomes" id="UP000009286"/>
    </source>
</evidence>
<proteinExistence type="predicted"/>
<dbReference type="EMBL" id="CP002382">
    <property type="protein sequence ID" value="AEP10032.1"/>
    <property type="molecule type" value="Genomic_DNA"/>
</dbReference>
<sequence>MRYNSTIKNMEFYDGVNWYGFGLGLGLGGCPSSSEGTMEFDGILNTYRLCNGTVWITLIGLPTLALCSKVGAIDYRSNTFMYCDGLLWMNLKGAIVS</sequence>
<dbReference type="AlphaFoldDB" id="G2KRS4"/>
<gene>
    <name evidence="1" type="ordered locus">MICA_1719</name>
</gene>
<protein>
    <submittedName>
        <fullName evidence="1">Uncharacterized protein</fullName>
    </submittedName>
</protein>
<dbReference type="HOGENOM" id="CLU_2343529_0_0_5"/>